<evidence type="ECO:0000313" key="4">
    <source>
        <dbReference type="Proteomes" id="UP000029707"/>
    </source>
</evidence>
<dbReference type="GeneID" id="82321423"/>
<organism evidence="3 4">
    <name type="scientific">Helicobacter japonicus</name>
    <dbReference type="NCBI Taxonomy" id="425400"/>
    <lineage>
        <taxon>Bacteria</taxon>
        <taxon>Pseudomonadati</taxon>
        <taxon>Campylobacterota</taxon>
        <taxon>Epsilonproteobacteria</taxon>
        <taxon>Campylobacterales</taxon>
        <taxon>Helicobacteraceae</taxon>
        <taxon>Helicobacter</taxon>
    </lineage>
</organism>
<dbReference type="Gene3D" id="2.30.30.90">
    <property type="match status" value="1"/>
</dbReference>
<feature type="domain" description="Ferrous iron transporter FeoA-like" evidence="2">
    <location>
        <begin position="1"/>
        <end position="74"/>
    </location>
</feature>
<dbReference type="GO" id="GO:0046914">
    <property type="term" value="F:transition metal ion binding"/>
    <property type="evidence" value="ECO:0007669"/>
    <property type="project" value="InterPro"/>
</dbReference>
<dbReference type="Proteomes" id="UP000029707">
    <property type="component" value="Unassembled WGS sequence"/>
</dbReference>
<dbReference type="InterPro" id="IPR007167">
    <property type="entry name" value="Fe-transptr_FeoA-like"/>
</dbReference>
<evidence type="ECO:0000259" key="2">
    <source>
        <dbReference type="SMART" id="SM00899"/>
    </source>
</evidence>
<dbReference type="SUPFAM" id="SSF50037">
    <property type="entry name" value="C-terminal domain of transcriptional repressors"/>
    <property type="match status" value="1"/>
</dbReference>
<gene>
    <name evidence="3" type="ORF">LS65_003400</name>
</gene>
<comment type="caution">
    <text evidence="3">The sequence shown here is derived from an EMBL/GenBank/DDBJ whole genome shotgun (WGS) entry which is preliminary data.</text>
</comment>
<evidence type="ECO:0000256" key="1">
    <source>
        <dbReference type="ARBA" id="ARBA00023004"/>
    </source>
</evidence>
<evidence type="ECO:0000313" key="3">
    <source>
        <dbReference type="EMBL" id="TLE02199.1"/>
    </source>
</evidence>
<keyword evidence="1" id="KW-0408">Iron</keyword>
<dbReference type="STRING" id="425400.LS65_01065"/>
<sequence>MTLYECALGSKCKIISFDIQDEALRDRLMSFGIVKDKVCQVMNHSFGRSAVAVMIEGTQVALRDSEAKMIIIEPL</sequence>
<proteinExistence type="predicted"/>
<protein>
    <submittedName>
        <fullName evidence="3">Ferrous iron transport protein A</fullName>
    </submittedName>
</protein>
<dbReference type="Pfam" id="PF04023">
    <property type="entry name" value="FeoA"/>
    <property type="match status" value="1"/>
</dbReference>
<dbReference type="AlphaFoldDB" id="A0A4U8TQM0"/>
<dbReference type="InterPro" id="IPR038157">
    <property type="entry name" value="FeoA_core_dom"/>
</dbReference>
<reference evidence="3 4" key="1">
    <citation type="journal article" date="2014" name="Genome Announc.">
        <title>Draft genome sequences of eight enterohepatic helicobacter species isolated from both laboratory and wild rodents.</title>
        <authorList>
            <person name="Sheh A."/>
            <person name="Shen Z."/>
            <person name="Fox J.G."/>
        </authorList>
    </citation>
    <scope>NUCLEOTIDE SEQUENCE [LARGE SCALE GENOMIC DNA]</scope>
    <source>
        <strain evidence="3 4">MIT 01-6451</strain>
    </source>
</reference>
<dbReference type="RefSeq" id="WP_034360622.1">
    <property type="nucleotide sequence ID" value="NZ_CAJUDB010000002.1"/>
</dbReference>
<dbReference type="SMART" id="SM00899">
    <property type="entry name" value="FeoA"/>
    <property type="match status" value="1"/>
</dbReference>
<dbReference type="InterPro" id="IPR008988">
    <property type="entry name" value="Transcriptional_repressor_C"/>
</dbReference>
<accession>A0A4U8TQM0</accession>
<name>A0A4U8TQM0_9HELI</name>
<dbReference type="EMBL" id="JRMQ02000003">
    <property type="protein sequence ID" value="TLE02199.1"/>
    <property type="molecule type" value="Genomic_DNA"/>
</dbReference>
<keyword evidence="4" id="KW-1185">Reference proteome</keyword>
<dbReference type="OrthoDB" id="5334830at2"/>